<keyword evidence="5" id="KW-0812">Transmembrane</keyword>
<dbReference type="GO" id="GO:1990281">
    <property type="term" value="C:efflux pump complex"/>
    <property type="evidence" value="ECO:0007669"/>
    <property type="project" value="TreeGrafter"/>
</dbReference>
<evidence type="ECO:0000256" key="3">
    <source>
        <dbReference type="ARBA" id="ARBA00022448"/>
    </source>
</evidence>
<comment type="caution">
    <text evidence="10">The sequence shown here is derived from an EMBL/GenBank/DDBJ whole genome shotgun (WGS) entry which is preliminary data.</text>
</comment>
<evidence type="ECO:0000256" key="4">
    <source>
        <dbReference type="ARBA" id="ARBA00022452"/>
    </source>
</evidence>
<organism evidence="10 11">
    <name type="scientific">Rhodohalobacter barkolensis</name>
    <dbReference type="NCBI Taxonomy" id="2053187"/>
    <lineage>
        <taxon>Bacteria</taxon>
        <taxon>Pseudomonadati</taxon>
        <taxon>Balneolota</taxon>
        <taxon>Balneolia</taxon>
        <taxon>Balneolales</taxon>
        <taxon>Balneolaceae</taxon>
        <taxon>Rhodohalobacter</taxon>
    </lineage>
</organism>
<dbReference type="Gene3D" id="1.20.1600.10">
    <property type="entry name" value="Outer membrane efflux proteins (OEP)"/>
    <property type="match status" value="1"/>
</dbReference>
<evidence type="ECO:0000256" key="6">
    <source>
        <dbReference type="ARBA" id="ARBA00023136"/>
    </source>
</evidence>
<dbReference type="AlphaFoldDB" id="A0A2N0VJI4"/>
<dbReference type="Pfam" id="PF02321">
    <property type="entry name" value="OEP"/>
    <property type="match status" value="2"/>
</dbReference>
<dbReference type="OrthoDB" id="9811587at2"/>
<proteinExistence type="inferred from homology"/>
<keyword evidence="8" id="KW-0175">Coiled coil</keyword>
<dbReference type="GO" id="GO:0015288">
    <property type="term" value="F:porin activity"/>
    <property type="evidence" value="ECO:0007669"/>
    <property type="project" value="TreeGrafter"/>
</dbReference>
<dbReference type="GO" id="GO:0015562">
    <property type="term" value="F:efflux transmembrane transporter activity"/>
    <property type="evidence" value="ECO:0007669"/>
    <property type="project" value="InterPro"/>
</dbReference>
<dbReference type="GO" id="GO:0009279">
    <property type="term" value="C:cell outer membrane"/>
    <property type="evidence" value="ECO:0007669"/>
    <property type="project" value="UniProtKB-SubCell"/>
</dbReference>
<evidence type="ECO:0000256" key="9">
    <source>
        <dbReference type="SAM" id="SignalP"/>
    </source>
</evidence>
<keyword evidence="9" id="KW-0732">Signal</keyword>
<keyword evidence="6" id="KW-0472">Membrane</keyword>
<comment type="subcellular location">
    <subcellularLocation>
        <location evidence="1">Cell outer membrane</location>
    </subcellularLocation>
</comment>
<dbReference type="PANTHER" id="PTHR30026:SF20">
    <property type="entry name" value="OUTER MEMBRANE PROTEIN TOLC"/>
    <property type="match status" value="1"/>
</dbReference>
<evidence type="ECO:0000313" key="11">
    <source>
        <dbReference type="Proteomes" id="UP000233398"/>
    </source>
</evidence>
<dbReference type="InterPro" id="IPR051906">
    <property type="entry name" value="TolC-like"/>
</dbReference>
<keyword evidence="4" id="KW-1134">Transmembrane beta strand</keyword>
<evidence type="ECO:0000256" key="1">
    <source>
        <dbReference type="ARBA" id="ARBA00004442"/>
    </source>
</evidence>
<reference evidence="10 11" key="1">
    <citation type="submission" date="2017-11" db="EMBL/GenBank/DDBJ databases">
        <title>Rhodohalobacter 15182 sp. nov., isolated from a salt lake.</title>
        <authorList>
            <person name="Han S."/>
        </authorList>
    </citation>
    <scope>NUCLEOTIDE SEQUENCE [LARGE SCALE GENOMIC DNA]</scope>
    <source>
        <strain evidence="10 11">15182</strain>
    </source>
</reference>
<gene>
    <name evidence="10" type="ORF">CWD77_02270</name>
</gene>
<evidence type="ECO:0000256" key="5">
    <source>
        <dbReference type="ARBA" id="ARBA00022692"/>
    </source>
</evidence>
<keyword evidence="7" id="KW-0998">Cell outer membrane</keyword>
<keyword evidence="3" id="KW-0813">Transport</keyword>
<dbReference type="SUPFAM" id="SSF56954">
    <property type="entry name" value="Outer membrane efflux proteins (OEP)"/>
    <property type="match status" value="1"/>
</dbReference>
<evidence type="ECO:0000256" key="7">
    <source>
        <dbReference type="ARBA" id="ARBA00023237"/>
    </source>
</evidence>
<evidence type="ECO:0000313" key="10">
    <source>
        <dbReference type="EMBL" id="PKD44314.1"/>
    </source>
</evidence>
<dbReference type="EMBL" id="PISP01000001">
    <property type="protein sequence ID" value="PKD44314.1"/>
    <property type="molecule type" value="Genomic_DNA"/>
</dbReference>
<comment type="similarity">
    <text evidence="2">Belongs to the outer membrane factor (OMF) (TC 1.B.17) family.</text>
</comment>
<name>A0A2N0VJI4_9BACT</name>
<keyword evidence="11" id="KW-1185">Reference proteome</keyword>
<evidence type="ECO:0000256" key="2">
    <source>
        <dbReference type="ARBA" id="ARBA00007613"/>
    </source>
</evidence>
<evidence type="ECO:0000256" key="8">
    <source>
        <dbReference type="SAM" id="Coils"/>
    </source>
</evidence>
<dbReference type="RefSeq" id="WP_101071605.1">
    <property type="nucleotide sequence ID" value="NZ_PISP01000001.1"/>
</dbReference>
<sequence>MQKLLLTTLLFLFPILSVAQSQSMTIEEAIQTSLDNNYQLKQAENTRDLSDTRVRSAQADFLPSLNASFSGSRNVGRQFVQEDLSFEDRTTYGLNGGLNANITIFDGFTNISNLRAAQADQESEQLSFQRLKESVMFDTASRFLEVVLNQELLKIAESNLEASTSQLERITAQVEVGSRPTVDQYNQESVVANDELAVIQRENALEVSMGRLVRIMQDESINQVDPVMPTVDELALMPLDLDLQEMISAAMEQRSDIRAQEYDIESNFQNYRIARGQHLPTISASAGFNGSYSDQLLDPITRETVSFQDQFFDQNVRRNLGFSIQIPIFNRWNTRTNIESARVQLRNSELAMENVRFQVTEEVRQAYNDYQSVVKELESTEKALIAAERAYETEQQRYEVGSSTLIELNQANANFVQAQSNRIQAVYNFVFQEKLLDFYIGQLDNEFQF</sequence>
<dbReference type="PANTHER" id="PTHR30026">
    <property type="entry name" value="OUTER MEMBRANE PROTEIN TOLC"/>
    <property type="match status" value="1"/>
</dbReference>
<protein>
    <submittedName>
        <fullName evidence="10">TolC family protein</fullName>
    </submittedName>
</protein>
<feature type="coiled-coil region" evidence="8">
    <location>
        <begin position="153"/>
        <end position="202"/>
    </location>
</feature>
<feature type="chain" id="PRO_5014599120" evidence="9">
    <location>
        <begin position="20"/>
        <end position="449"/>
    </location>
</feature>
<dbReference type="InterPro" id="IPR003423">
    <property type="entry name" value="OMP_efflux"/>
</dbReference>
<feature type="coiled-coil region" evidence="8">
    <location>
        <begin position="360"/>
        <end position="397"/>
    </location>
</feature>
<feature type="signal peptide" evidence="9">
    <location>
        <begin position="1"/>
        <end position="19"/>
    </location>
</feature>
<dbReference type="Proteomes" id="UP000233398">
    <property type="component" value="Unassembled WGS sequence"/>
</dbReference>
<accession>A0A2N0VJI4</accession>